<feature type="transmembrane region" description="Helical" evidence="4">
    <location>
        <begin position="270"/>
        <end position="289"/>
    </location>
</feature>
<keyword evidence="1" id="KW-0677">Repeat</keyword>
<dbReference type="PROSITE" id="PS50005">
    <property type="entry name" value="TPR"/>
    <property type="match status" value="1"/>
</dbReference>
<evidence type="ECO:0000256" key="3">
    <source>
        <dbReference type="PROSITE-ProRule" id="PRU00339"/>
    </source>
</evidence>
<keyword evidence="6" id="KW-1185">Reference proteome</keyword>
<dbReference type="Gene3D" id="1.25.40.10">
    <property type="entry name" value="Tetratricopeptide repeat domain"/>
    <property type="match status" value="1"/>
</dbReference>
<proteinExistence type="predicted"/>
<dbReference type="SUPFAM" id="SSF48452">
    <property type="entry name" value="TPR-like"/>
    <property type="match status" value="1"/>
</dbReference>
<evidence type="ECO:0000256" key="1">
    <source>
        <dbReference type="ARBA" id="ARBA00022737"/>
    </source>
</evidence>
<dbReference type="PANTHER" id="PTHR44858">
    <property type="entry name" value="TETRATRICOPEPTIDE REPEAT PROTEIN 6"/>
    <property type="match status" value="1"/>
</dbReference>
<organism evidence="5 6">
    <name type="scientific">Asanoa siamensis</name>
    <dbReference type="NCBI Taxonomy" id="926357"/>
    <lineage>
        <taxon>Bacteria</taxon>
        <taxon>Bacillati</taxon>
        <taxon>Actinomycetota</taxon>
        <taxon>Actinomycetes</taxon>
        <taxon>Micromonosporales</taxon>
        <taxon>Micromonosporaceae</taxon>
        <taxon>Asanoa</taxon>
    </lineage>
</organism>
<name>A0ABQ4D317_9ACTN</name>
<dbReference type="InterPro" id="IPR019734">
    <property type="entry name" value="TPR_rpt"/>
</dbReference>
<dbReference type="InterPro" id="IPR011990">
    <property type="entry name" value="TPR-like_helical_dom_sf"/>
</dbReference>
<dbReference type="SMART" id="SM00028">
    <property type="entry name" value="TPR"/>
    <property type="match status" value="5"/>
</dbReference>
<evidence type="ECO:0008006" key="7">
    <source>
        <dbReference type="Google" id="ProtNLM"/>
    </source>
</evidence>
<evidence type="ECO:0000313" key="5">
    <source>
        <dbReference type="EMBL" id="GIF77890.1"/>
    </source>
</evidence>
<dbReference type="EMBL" id="BONE01000108">
    <property type="protein sequence ID" value="GIF77890.1"/>
    <property type="molecule type" value="Genomic_DNA"/>
</dbReference>
<evidence type="ECO:0000256" key="4">
    <source>
        <dbReference type="SAM" id="Phobius"/>
    </source>
</evidence>
<keyword evidence="4" id="KW-1133">Transmembrane helix</keyword>
<keyword evidence="2 3" id="KW-0802">TPR repeat</keyword>
<accession>A0ABQ4D317</accession>
<keyword evidence="4" id="KW-0472">Membrane</keyword>
<evidence type="ECO:0000313" key="6">
    <source>
        <dbReference type="Proteomes" id="UP000604117"/>
    </source>
</evidence>
<feature type="transmembrane region" description="Helical" evidence="4">
    <location>
        <begin position="239"/>
        <end position="258"/>
    </location>
</feature>
<dbReference type="Pfam" id="PF14559">
    <property type="entry name" value="TPR_19"/>
    <property type="match status" value="1"/>
</dbReference>
<feature type="transmembrane region" description="Helical" evidence="4">
    <location>
        <begin position="206"/>
        <end position="227"/>
    </location>
</feature>
<feature type="repeat" description="TPR" evidence="3">
    <location>
        <begin position="9"/>
        <end position="42"/>
    </location>
</feature>
<sequence length="317" mass="32358">MTGMEADPTEGYLRRAELLAELGRYDEAAAELDQPLARDPGNSEALVLLAAVHLAAGRAEPGLDAAERAVAAAPDALPPLVEQGVALCDLRRFAEAAAVADRILAAGPDDAYAQLHGAAILGEARNGQRALDAAWHAVALAPDNARAHLVLAGVAARMELTDLAERARTEALRLDPTLAESAGHLRRYGARSVLPGAARPQADTRVAATAVYASAYTVAVALVSAVLHPTTPGASRGLALILGAAGLGLVALLAVRLPQALRRQVHTDRATGVAGYAALAGPALILLYGLVGSPWALAAAIAMTAVAGVALVSKLKL</sequence>
<reference evidence="5 6" key="1">
    <citation type="submission" date="2021-01" db="EMBL/GenBank/DDBJ databases">
        <title>Whole genome shotgun sequence of Asanoa siamensis NBRC 107932.</title>
        <authorList>
            <person name="Komaki H."/>
            <person name="Tamura T."/>
        </authorList>
    </citation>
    <scope>NUCLEOTIDE SEQUENCE [LARGE SCALE GENOMIC DNA]</scope>
    <source>
        <strain evidence="5 6">NBRC 107932</strain>
    </source>
</reference>
<protein>
    <recommendedName>
        <fullName evidence="7">Tetratricopeptide repeat protein</fullName>
    </recommendedName>
</protein>
<dbReference type="InterPro" id="IPR050498">
    <property type="entry name" value="Ycf3"/>
</dbReference>
<gene>
    <name evidence="5" type="ORF">Asi02nite_74080</name>
</gene>
<feature type="transmembrane region" description="Helical" evidence="4">
    <location>
        <begin position="295"/>
        <end position="313"/>
    </location>
</feature>
<dbReference type="Proteomes" id="UP000604117">
    <property type="component" value="Unassembled WGS sequence"/>
</dbReference>
<keyword evidence="4" id="KW-0812">Transmembrane</keyword>
<dbReference type="PANTHER" id="PTHR44858:SF1">
    <property type="entry name" value="UDP-N-ACETYLGLUCOSAMINE--PEPTIDE N-ACETYLGLUCOSAMINYLTRANSFERASE SPINDLY-RELATED"/>
    <property type="match status" value="1"/>
</dbReference>
<evidence type="ECO:0000256" key="2">
    <source>
        <dbReference type="ARBA" id="ARBA00022803"/>
    </source>
</evidence>
<comment type="caution">
    <text evidence="5">The sequence shown here is derived from an EMBL/GenBank/DDBJ whole genome shotgun (WGS) entry which is preliminary data.</text>
</comment>